<dbReference type="PANTHER" id="PTHR37171">
    <property type="entry name" value="SERINE/THREONINE-PROTEIN KINASE YRZF-RELATED"/>
    <property type="match status" value="1"/>
</dbReference>
<proteinExistence type="predicted"/>
<name>A0A4R6V7J5_9PAST</name>
<dbReference type="AlphaFoldDB" id="A0A4R6V7J5"/>
<gene>
    <name evidence="1" type="ORF">EDC45_1608</name>
</gene>
<dbReference type="OrthoDB" id="5564772at2"/>
<evidence type="ECO:0000313" key="2">
    <source>
        <dbReference type="Proteomes" id="UP000295657"/>
    </source>
</evidence>
<dbReference type="PANTHER" id="PTHR37171:SF1">
    <property type="entry name" value="SERINE_THREONINE-PROTEIN KINASE YRZF-RELATED"/>
    <property type="match status" value="1"/>
</dbReference>
<keyword evidence="2" id="KW-1185">Reference proteome</keyword>
<dbReference type="Gene3D" id="1.10.510.10">
    <property type="entry name" value="Transferase(Phosphotransferase) domain 1"/>
    <property type="match status" value="1"/>
</dbReference>
<evidence type="ECO:0000313" key="1">
    <source>
        <dbReference type="EMBL" id="TDQ57212.1"/>
    </source>
</evidence>
<comment type="caution">
    <text evidence="1">The sequence shown here is derived from an EMBL/GenBank/DDBJ whole genome shotgun (WGS) entry which is preliminary data.</text>
</comment>
<organism evidence="1 2">
    <name type="scientific">Mesocricetibacter intestinalis</name>
    <dbReference type="NCBI Taxonomy" id="1521930"/>
    <lineage>
        <taxon>Bacteria</taxon>
        <taxon>Pseudomonadati</taxon>
        <taxon>Pseudomonadota</taxon>
        <taxon>Gammaproteobacteria</taxon>
        <taxon>Pasteurellales</taxon>
        <taxon>Pasteurellaceae</taxon>
        <taxon>Mesocricetibacter</taxon>
    </lineage>
</organism>
<dbReference type="GO" id="GO:0016740">
    <property type="term" value="F:transferase activity"/>
    <property type="evidence" value="ECO:0007669"/>
    <property type="project" value="UniProtKB-KW"/>
</dbReference>
<accession>A0A4R6V7J5</accession>
<sequence>MLSTTQNSFSGHVARLLLENKGKRIMPFEYEGQKYWLKQPEKLKGIWRILKAHPQQHFAEETAILRRLNEQGAAVPELVLFGKDFFVVKDVGRTLNSWIEDKSLSEQCKAEILADSAAALNSLHERGFIHGRPALRDIAWHKGKVSFMDFECHSRRENMEWQKIRDGLVYLHSLCRSKHLSDAQVLGAIESYRSFCPPELWGKMLDLLRRYRCVYYLLLPFKPIARMDLIALYRLFELMFINKDKKS</sequence>
<protein>
    <submittedName>
        <fullName evidence="1">tRNA A-37 threonylcarbamoyl transferase component Bud32</fullName>
    </submittedName>
</protein>
<reference evidence="1 2" key="1">
    <citation type="submission" date="2019-03" db="EMBL/GenBank/DDBJ databases">
        <title>Genomic Encyclopedia of Type Strains, Phase IV (KMG-IV): sequencing the most valuable type-strain genomes for metagenomic binning, comparative biology and taxonomic classification.</title>
        <authorList>
            <person name="Goeker M."/>
        </authorList>
    </citation>
    <scope>NUCLEOTIDE SEQUENCE [LARGE SCALE GENOMIC DNA]</scope>
    <source>
        <strain evidence="1 2">DSM 28403</strain>
    </source>
</reference>
<dbReference type="Pfam" id="PF06293">
    <property type="entry name" value="Kdo"/>
    <property type="match status" value="1"/>
</dbReference>
<dbReference type="SUPFAM" id="SSF56112">
    <property type="entry name" value="Protein kinase-like (PK-like)"/>
    <property type="match status" value="1"/>
</dbReference>
<keyword evidence="1" id="KW-0808">Transferase</keyword>
<dbReference type="EMBL" id="SNYQ01000006">
    <property type="protein sequence ID" value="TDQ57212.1"/>
    <property type="molecule type" value="Genomic_DNA"/>
</dbReference>
<dbReference type="Proteomes" id="UP000295657">
    <property type="component" value="Unassembled WGS sequence"/>
</dbReference>
<dbReference type="InterPro" id="IPR052396">
    <property type="entry name" value="Meiotic_Drive_Suppr_Kinase"/>
</dbReference>
<dbReference type="InterPro" id="IPR011009">
    <property type="entry name" value="Kinase-like_dom_sf"/>
</dbReference>